<gene>
    <name evidence="2" type="ORF">EBB79_02245</name>
</gene>
<dbReference type="KEGG" id="sedi:EBB79_02245"/>
<organism evidence="2 3">
    <name type="scientific">Parasedimentitalea marina</name>
    <dbReference type="NCBI Taxonomy" id="2483033"/>
    <lineage>
        <taxon>Bacteria</taxon>
        <taxon>Pseudomonadati</taxon>
        <taxon>Pseudomonadota</taxon>
        <taxon>Alphaproteobacteria</taxon>
        <taxon>Rhodobacterales</taxon>
        <taxon>Paracoccaceae</taxon>
        <taxon>Parasedimentitalea</taxon>
    </lineage>
</organism>
<evidence type="ECO:0000313" key="2">
    <source>
        <dbReference type="EMBL" id="AZV76831.1"/>
    </source>
</evidence>
<proteinExistence type="predicted"/>
<keyword evidence="3" id="KW-1185">Reference proteome</keyword>
<dbReference type="OrthoDB" id="9810895at2"/>
<evidence type="ECO:0000256" key="1">
    <source>
        <dbReference type="SAM" id="SignalP"/>
    </source>
</evidence>
<dbReference type="EMBL" id="CP033219">
    <property type="protein sequence ID" value="AZV76831.1"/>
    <property type="molecule type" value="Genomic_DNA"/>
</dbReference>
<keyword evidence="1" id="KW-0732">Signal</keyword>
<sequence length="105" mass="11247">MMKTMIKLTMSLGFMAMATQQATAEQNRNCAPREAVVERLASTYGESRQSIGLGERGMVIETFASSDTGTWTITVTTPNGLTCLVASGQSWEELAEALPPQGNDA</sequence>
<dbReference type="AlphaFoldDB" id="A0A3T0MYJ5"/>
<feature type="signal peptide" evidence="1">
    <location>
        <begin position="1"/>
        <end position="24"/>
    </location>
</feature>
<protein>
    <submittedName>
        <fullName evidence="2">Uncharacterized protein</fullName>
    </submittedName>
</protein>
<dbReference type="Proteomes" id="UP000283063">
    <property type="component" value="Chromosome"/>
</dbReference>
<accession>A0A3T0MYJ5</accession>
<feature type="chain" id="PRO_5018996474" evidence="1">
    <location>
        <begin position="25"/>
        <end position="105"/>
    </location>
</feature>
<dbReference type="RefSeq" id="WP_127747270.1">
    <property type="nucleotide sequence ID" value="NZ_CP033219.1"/>
</dbReference>
<reference evidence="2 3" key="1">
    <citation type="submission" date="2018-10" db="EMBL/GenBank/DDBJ databases">
        <title>Parasedimentitalea marina sp. nov., a psychrophilic bacterium isolated from deep seawater of the New Britain Trench.</title>
        <authorList>
            <person name="Cao J."/>
        </authorList>
    </citation>
    <scope>NUCLEOTIDE SEQUENCE [LARGE SCALE GENOMIC DNA]</scope>
    <source>
        <strain evidence="2 3">W43</strain>
    </source>
</reference>
<name>A0A3T0MYJ5_9RHOB</name>
<evidence type="ECO:0000313" key="3">
    <source>
        <dbReference type="Proteomes" id="UP000283063"/>
    </source>
</evidence>